<evidence type="ECO:0000256" key="1">
    <source>
        <dbReference type="SAM" id="MobiDB-lite"/>
    </source>
</evidence>
<dbReference type="AlphaFoldDB" id="A0A834JPI4"/>
<dbReference type="EMBL" id="JACSDY010000022">
    <property type="protein sequence ID" value="KAF7392109.1"/>
    <property type="molecule type" value="Genomic_DNA"/>
</dbReference>
<reference evidence="2" key="1">
    <citation type="journal article" date="2020" name="G3 (Bethesda)">
        <title>High-Quality Assemblies for Three Invasive Social Wasps from the &lt;i&gt;Vespula&lt;/i&gt; Genus.</title>
        <authorList>
            <person name="Harrop T.W.R."/>
            <person name="Guhlin J."/>
            <person name="McLaughlin G.M."/>
            <person name="Permina E."/>
            <person name="Stockwell P."/>
            <person name="Gilligan J."/>
            <person name="Le Lec M.F."/>
            <person name="Gruber M.A.M."/>
            <person name="Quinn O."/>
            <person name="Lovegrove M."/>
            <person name="Duncan E.J."/>
            <person name="Remnant E.J."/>
            <person name="Van Eeckhoven J."/>
            <person name="Graham B."/>
            <person name="Knapp R.A."/>
            <person name="Langford K.W."/>
            <person name="Kronenberg Z."/>
            <person name="Press M.O."/>
            <person name="Eacker S.M."/>
            <person name="Wilson-Rankin E.E."/>
            <person name="Purcell J."/>
            <person name="Lester P.J."/>
            <person name="Dearden P.K."/>
        </authorList>
    </citation>
    <scope>NUCLEOTIDE SEQUENCE</scope>
    <source>
        <strain evidence="2">Volc-1</strain>
    </source>
</reference>
<comment type="caution">
    <text evidence="2">The sequence shown here is derived from an EMBL/GenBank/DDBJ whole genome shotgun (WGS) entry which is preliminary data.</text>
</comment>
<gene>
    <name evidence="2" type="ORF">H0235_017108</name>
</gene>
<keyword evidence="3" id="KW-1185">Reference proteome</keyword>
<accession>A0A834JPI4</accession>
<proteinExistence type="predicted"/>
<feature type="compositionally biased region" description="Polar residues" evidence="1">
    <location>
        <begin position="148"/>
        <end position="168"/>
    </location>
</feature>
<name>A0A834JPI4_VESPE</name>
<feature type="region of interest" description="Disordered" evidence="1">
    <location>
        <begin position="135"/>
        <end position="168"/>
    </location>
</feature>
<evidence type="ECO:0000313" key="2">
    <source>
        <dbReference type="EMBL" id="KAF7392109.1"/>
    </source>
</evidence>
<evidence type="ECO:0000313" key="3">
    <source>
        <dbReference type="Proteomes" id="UP000600918"/>
    </source>
</evidence>
<dbReference type="Proteomes" id="UP000600918">
    <property type="component" value="Unassembled WGS sequence"/>
</dbReference>
<organism evidence="2 3">
    <name type="scientific">Vespula pensylvanica</name>
    <name type="common">Western yellow jacket</name>
    <name type="synonym">Wasp</name>
    <dbReference type="NCBI Taxonomy" id="30213"/>
    <lineage>
        <taxon>Eukaryota</taxon>
        <taxon>Metazoa</taxon>
        <taxon>Ecdysozoa</taxon>
        <taxon>Arthropoda</taxon>
        <taxon>Hexapoda</taxon>
        <taxon>Insecta</taxon>
        <taxon>Pterygota</taxon>
        <taxon>Neoptera</taxon>
        <taxon>Endopterygota</taxon>
        <taxon>Hymenoptera</taxon>
        <taxon>Apocrita</taxon>
        <taxon>Aculeata</taxon>
        <taxon>Vespoidea</taxon>
        <taxon>Vespidae</taxon>
        <taxon>Vespinae</taxon>
        <taxon>Vespula</taxon>
    </lineage>
</organism>
<sequence>MSRLTSLDAGRARQMEFPSCRKQVSLRGTSEPIERQKLWTFMAGEKGLGRSTVLGRAKTAYSDDQLAVKGQRDKTVPRVRAYAPFIKFLITEIIVIEIQLEEGDVWPFERDWKGSIIPFNVCVLVFNDDDDDDQRPSRPLCFRKPSSPDRNQTQDESMDSSRAISRHC</sequence>
<protein>
    <submittedName>
        <fullName evidence="2">Uncharacterized protein</fullName>
    </submittedName>
</protein>